<feature type="compositionally biased region" description="Basic and acidic residues" evidence="1">
    <location>
        <begin position="1006"/>
        <end position="1026"/>
    </location>
</feature>
<feature type="compositionally biased region" description="Basic residues" evidence="1">
    <location>
        <begin position="992"/>
        <end position="1001"/>
    </location>
</feature>
<feature type="compositionally biased region" description="Low complexity" evidence="1">
    <location>
        <begin position="514"/>
        <end position="532"/>
    </location>
</feature>
<evidence type="ECO:0000256" key="1">
    <source>
        <dbReference type="SAM" id="MobiDB-lite"/>
    </source>
</evidence>
<feature type="compositionally biased region" description="Basic residues" evidence="1">
    <location>
        <begin position="1148"/>
        <end position="1160"/>
    </location>
</feature>
<reference evidence="2 3" key="1">
    <citation type="journal article" date="2013" name="PLoS Genet.">
        <title>Genomic mechanisms accounting for the adaptation to parasitism in nematode-trapping fungi.</title>
        <authorList>
            <person name="Meerupati T."/>
            <person name="Andersson K.M."/>
            <person name="Friman E."/>
            <person name="Kumar D."/>
            <person name="Tunlid A."/>
            <person name="Ahren D."/>
        </authorList>
    </citation>
    <scope>NUCLEOTIDE SEQUENCE [LARGE SCALE GENOMIC DNA]</scope>
    <source>
        <strain evidence="2 3">CBS 200.50</strain>
    </source>
</reference>
<protein>
    <submittedName>
        <fullName evidence="2">Uncharacterized protein</fullName>
    </submittedName>
</protein>
<accession>S8CEA9</accession>
<proteinExistence type="predicted"/>
<dbReference type="OrthoDB" id="10358511at2759"/>
<dbReference type="HOGENOM" id="CLU_275338_0_0_1"/>
<feature type="region of interest" description="Disordered" evidence="1">
    <location>
        <begin position="1"/>
        <end position="26"/>
    </location>
</feature>
<name>S8CEA9_DACHA</name>
<feature type="region of interest" description="Disordered" evidence="1">
    <location>
        <begin position="358"/>
        <end position="423"/>
    </location>
</feature>
<dbReference type="AlphaFoldDB" id="S8CEA9"/>
<dbReference type="EMBL" id="AQGS01000001">
    <property type="protein sequence ID" value="EPS46007.1"/>
    <property type="molecule type" value="Genomic_DNA"/>
</dbReference>
<feature type="region of interest" description="Disordered" evidence="1">
    <location>
        <begin position="985"/>
        <end position="1058"/>
    </location>
</feature>
<evidence type="ECO:0000313" key="3">
    <source>
        <dbReference type="Proteomes" id="UP000015100"/>
    </source>
</evidence>
<sequence length="1160" mass="129779">MPPPRFWKRQDKTSVAKEPPVLPPLGNDINVDLAEITAAVDEVLAKDAKDRQKDERLRSRGVQVIGDDAFLYNGRLYRAKDKTRWECVDVGALGGPAEMAAAAAARPSDERVSLPTEDNYPMSPDKKKSGKIFGWMKDSSGKELKKNLKKRNITVLQETAEGIPGGILDQEVNMFPTPTRRSAELARPNFSGLEVPPNRLLCSSAPPRENASSPFIPHFAAVRPSRPILHTTPPPLAPAPPPQQESSEFIPPYFNFPERVPSASDAMSVQPPLEFPPQNLCVLRMDLLRNQYKLEPREDIDSVLLDVYFPNGNSIRVPREVVTTLYHDLYDAHFEESSGSSSYHPHEGIENAVELDAEEQRVSVQDNPPSVGERPTADVLGSMFPPKENQAEYEDKEEAIPGSESIPSSNYTEKQPKVQDKPRKKGYLDSIFYGTTSATLPIIAGPSSQRPVQNPQADRAQAPLISSINAMLQGYRSQLHETSAQYANADADDDALQMSVRTNMAVYNQSDVDSGSQKPSNGSNSSGSHYSNDPVAEPKFERYAGPFSGRPLRVVNRTTPDPEPEEKIEVQKTEPRHEERRARQGPRYPGLLQSNPYLNRDHITRGRVPQRTRIPQPSAFPQSRKRNSASPNQPRGQDLYDVAQMENNDFARRKAQEEMDFVRHGQRFEDLAIRPLQPQRNRFPVSQSQQAQHLSSQLQAEDVLKHSGDTRYPGPASSINGRFQEHQRPKPGKGASFFKRYAKRESKEGGANLQKSSDSDEPYANARPRGNDSRPGGREIPFEENDEDLRYGHISPKQRRPQMPMHPSRANDPPLQPQPHPHMPDDRKPAMARSASLETFSTGNLELSVKENIAPRPLNPMQAPNEPKTYEHAIRTGFLSPGYTSQTTAQAKAQHLRPFASAESLNQRRHTAVAPGRAGENARGPRNTEMPGRKVKPVMVPAHRPSAENVKMMSAAAARREMEEMAREGRIAAQDEYSARYAAASAEYDPAKHKKSSRKRGSPSPQEREQQNLRGLDLEDAMRRGDYLGTRISPHSGLDLSGGESMLFAPRPPRRQPYAEPELMDHAVRTDPWWVKSWIEGTSGPEGGESLQPAMLAVNNEEPEISEDEREANLAQAEQEVEACRVEAEIIARQNAMERLRRENNEQRRKKKGFLGRLFK</sequence>
<feature type="region of interest" description="Disordered" evidence="1">
    <location>
        <begin position="508"/>
        <end position="639"/>
    </location>
</feature>
<feature type="compositionally biased region" description="Basic and acidic residues" evidence="1">
    <location>
        <begin position="565"/>
        <end position="582"/>
    </location>
</feature>
<feature type="region of interest" description="Disordered" evidence="1">
    <location>
        <begin position="104"/>
        <end position="126"/>
    </location>
</feature>
<keyword evidence="3" id="KW-1185">Reference proteome</keyword>
<feature type="region of interest" description="Disordered" evidence="1">
    <location>
        <begin position="912"/>
        <end position="933"/>
    </location>
</feature>
<reference evidence="3" key="2">
    <citation type="submission" date="2013-04" db="EMBL/GenBank/DDBJ databases">
        <title>Genomic mechanisms accounting for the adaptation to parasitism in nematode-trapping fungi.</title>
        <authorList>
            <person name="Ahren D.G."/>
        </authorList>
    </citation>
    <scope>NUCLEOTIDE SEQUENCE [LARGE SCALE GENOMIC DNA]</scope>
    <source>
        <strain evidence="3">CBS 200.50</strain>
    </source>
</reference>
<feature type="compositionally biased region" description="Basic and acidic residues" evidence="1">
    <location>
        <begin position="769"/>
        <end position="781"/>
    </location>
</feature>
<gene>
    <name evidence="2" type="ORF">H072_58</name>
</gene>
<feature type="region of interest" description="Disordered" evidence="1">
    <location>
        <begin position="1141"/>
        <end position="1160"/>
    </location>
</feature>
<evidence type="ECO:0000313" key="2">
    <source>
        <dbReference type="EMBL" id="EPS46007.1"/>
    </source>
</evidence>
<comment type="caution">
    <text evidence="2">The sequence shown here is derived from an EMBL/GenBank/DDBJ whole genome shotgun (WGS) entry which is preliminary data.</text>
</comment>
<feature type="region of interest" description="Disordered" evidence="1">
    <location>
        <begin position="706"/>
        <end position="832"/>
    </location>
</feature>
<dbReference type="Proteomes" id="UP000015100">
    <property type="component" value="Unassembled WGS sequence"/>
</dbReference>
<organism evidence="2 3">
    <name type="scientific">Dactylellina haptotyla (strain CBS 200.50)</name>
    <name type="common">Nematode-trapping fungus</name>
    <name type="synonym">Monacrosporium haptotylum</name>
    <dbReference type="NCBI Taxonomy" id="1284197"/>
    <lineage>
        <taxon>Eukaryota</taxon>
        <taxon>Fungi</taxon>
        <taxon>Dikarya</taxon>
        <taxon>Ascomycota</taxon>
        <taxon>Pezizomycotina</taxon>
        <taxon>Orbiliomycetes</taxon>
        <taxon>Orbiliales</taxon>
        <taxon>Orbiliaceae</taxon>
        <taxon>Dactylellina</taxon>
    </lineage>
</organism>